<dbReference type="EMBL" id="CAJOBD010001411">
    <property type="protein sequence ID" value="CAF3796869.1"/>
    <property type="molecule type" value="Genomic_DNA"/>
</dbReference>
<name>A0A818JXZ3_9BILA</name>
<evidence type="ECO:0000313" key="2">
    <source>
        <dbReference type="EMBL" id="CAF3542941.1"/>
    </source>
</evidence>
<dbReference type="Proteomes" id="UP000663874">
    <property type="component" value="Unassembled WGS sequence"/>
</dbReference>
<feature type="compositionally biased region" description="Low complexity" evidence="1">
    <location>
        <begin position="27"/>
        <end position="53"/>
    </location>
</feature>
<feature type="compositionally biased region" description="Low complexity" evidence="1">
    <location>
        <begin position="61"/>
        <end position="83"/>
    </location>
</feature>
<accession>A0A818JXZ3</accession>
<sequence length="429" mass="46906">MLRVIYLSRAQPAARNLLLINKRYQQSSSTSSTKSTSSNPSSTKSTSSNPSSTASVNRENTSQTTTTTSSSSTSRPSSRPTGTSSGGGGGTFKAIAYGVGLGLGITLLYAEYDNGSFRRKVESRLPLSSTILSLLDKIIDPVFGRHKKLTTIISEKLPDVSAITDRLPDKEQVKKAAEKAKDTINDTYDKLPEYKTVKSTITHAADQVKGAAHTVRDALPDPKTVKKTLTDAKDKVEDTAKSVTSTVRDALPQTKGVSGEQSRRGNDPVFLEEAGEVATPPPIKRHLSKVNGSNTGTVSNLQAKWNQAAMKMSALSDPTLVDKLQKEYENTQIAYPKDTANRFKELEQYAKNEINRNELFYVDNVTPADEVTYELGGELLPHKHEWIMPDEALDPINAPPQPKQVFSDTYEHDDVKKKSVPEANINVSY</sequence>
<dbReference type="EMBL" id="CAJOBE010000304">
    <property type="protein sequence ID" value="CAF3617941.1"/>
    <property type="molecule type" value="Genomic_DNA"/>
</dbReference>
<evidence type="ECO:0000256" key="1">
    <source>
        <dbReference type="SAM" id="MobiDB-lite"/>
    </source>
</evidence>
<evidence type="ECO:0000313" key="3">
    <source>
        <dbReference type="EMBL" id="CAF3617941.1"/>
    </source>
</evidence>
<feature type="region of interest" description="Disordered" evidence="1">
    <location>
        <begin position="410"/>
        <end position="429"/>
    </location>
</feature>
<comment type="caution">
    <text evidence="2">The sequence shown here is derived from an EMBL/GenBank/DDBJ whole genome shotgun (WGS) entry which is preliminary data.</text>
</comment>
<organism evidence="2 5">
    <name type="scientific">Rotaria sordida</name>
    <dbReference type="NCBI Taxonomy" id="392033"/>
    <lineage>
        <taxon>Eukaryota</taxon>
        <taxon>Metazoa</taxon>
        <taxon>Spiralia</taxon>
        <taxon>Gnathifera</taxon>
        <taxon>Rotifera</taxon>
        <taxon>Eurotatoria</taxon>
        <taxon>Bdelloidea</taxon>
        <taxon>Philodinida</taxon>
        <taxon>Philodinidae</taxon>
        <taxon>Rotaria</taxon>
    </lineage>
</organism>
<proteinExistence type="predicted"/>
<dbReference type="Proteomes" id="UP000663823">
    <property type="component" value="Unassembled WGS sequence"/>
</dbReference>
<evidence type="ECO:0008006" key="6">
    <source>
        <dbReference type="Google" id="ProtNLM"/>
    </source>
</evidence>
<evidence type="ECO:0000313" key="4">
    <source>
        <dbReference type="EMBL" id="CAF3796869.1"/>
    </source>
</evidence>
<dbReference type="Proteomes" id="UP000663836">
    <property type="component" value="Unassembled WGS sequence"/>
</dbReference>
<dbReference type="AlphaFoldDB" id="A0A818JXZ3"/>
<feature type="region of interest" description="Disordered" evidence="1">
    <location>
        <begin position="25"/>
        <end position="89"/>
    </location>
</feature>
<protein>
    <recommendedName>
        <fullName evidence="6">MICOS complex subunit MIC60</fullName>
    </recommendedName>
</protein>
<gene>
    <name evidence="3" type="ORF">FNK824_LOCUS4255</name>
    <name evidence="4" type="ORF">JBS370_LOCUS15074</name>
    <name evidence="2" type="ORF">OTI717_LOCUS3898</name>
</gene>
<evidence type="ECO:0000313" key="5">
    <source>
        <dbReference type="Proteomes" id="UP000663823"/>
    </source>
</evidence>
<dbReference type="Gene3D" id="1.20.120.20">
    <property type="entry name" value="Apolipoprotein"/>
    <property type="match status" value="1"/>
</dbReference>
<feature type="compositionally biased region" description="Basic and acidic residues" evidence="1">
    <location>
        <begin position="410"/>
        <end position="420"/>
    </location>
</feature>
<dbReference type="EMBL" id="CAJOAX010000222">
    <property type="protein sequence ID" value="CAF3542941.1"/>
    <property type="molecule type" value="Genomic_DNA"/>
</dbReference>
<reference evidence="2" key="1">
    <citation type="submission" date="2021-02" db="EMBL/GenBank/DDBJ databases">
        <authorList>
            <person name="Nowell W R."/>
        </authorList>
    </citation>
    <scope>NUCLEOTIDE SEQUENCE</scope>
</reference>